<comment type="caution">
    <text evidence="2">The sequence shown here is derived from an EMBL/GenBank/DDBJ whole genome shotgun (WGS) entry which is preliminary data.</text>
</comment>
<name>A0ABN9UKG4_9DINO</name>
<feature type="region of interest" description="Disordered" evidence="1">
    <location>
        <begin position="91"/>
        <end position="116"/>
    </location>
</feature>
<evidence type="ECO:0000256" key="1">
    <source>
        <dbReference type="SAM" id="MobiDB-lite"/>
    </source>
</evidence>
<proteinExistence type="predicted"/>
<organism evidence="2 3">
    <name type="scientific">Prorocentrum cordatum</name>
    <dbReference type="NCBI Taxonomy" id="2364126"/>
    <lineage>
        <taxon>Eukaryota</taxon>
        <taxon>Sar</taxon>
        <taxon>Alveolata</taxon>
        <taxon>Dinophyceae</taxon>
        <taxon>Prorocentrales</taxon>
        <taxon>Prorocentraceae</taxon>
        <taxon>Prorocentrum</taxon>
    </lineage>
</organism>
<protein>
    <submittedName>
        <fullName evidence="2">Uncharacterized protein</fullName>
    </submittedName>
</protein>
<gene>
    <name evidence="2" type="ORF">PCOR1329_LOCUS49197</name>
</gene>
<accession>A0ABN9UKG4</accession>
<dbReference type="EMBL" id="CAUYUJ010015949">
    <property type="protein sequence ID" value="CAK0860138.1"/>
    <property type="molecule type" value="Genomic_DNA"/>
</dbReference>
<evidence type="ECO:0000313" key="3">
    <source>
        <dbReference type="Proteomes" id="UP001189429"/>
    </source>
</evidence>
<dbReference type="Proteomes" id="UP001189429">
    <property type="component" value="Unassembled WGS sequence"/>
</dbReference>
<sequence length="116" mass="12887">MTFVVTAVTLLRASTEADLKEVEAHAVKTLQEIQGLPLRQPGLMAPAFRVRVRKAMEGQDQMAHFEWAIDTRSKTGQNLHELVLRTFELQGAERTSGSTPRGPMAREIQSLTSGKK</sequence>
<reference evidence="2" key="1">
    <citation type="submission" date="2023-10" db="EMBL/GenBank/DDBJ databases">
        <authorList>
            <person name="Chen Y."/>
            <person name="Shah S."/>
            <person name="Dougan E. K."/>
            <person name="Thang M."/>
            <person name="Chan C."/>
        </authorList>
    </citation>
    <scope>NUCLEOTIDE SEQUENCE [LARGE SCALE GENOMIC DNA]</scope>
</reference>
<keyword evidence="3" id="KW-1185">Reference proteome</keyword>
<evidence type="ECO:0000313" key="2">
    <source>
        <dbReference type="EMBL" id="CAK0860138.1"/>
    </source>
</evidence>